<evidence type="ECO:0008006" key="4">
    <source>
        <dbReference type="Google" id="ProtNLM"/>
    </source>
</evidence>
<accession>A0A1G5VXS2</accession>
<dbReference type="STRING" id="209880.SAMN02910343_00941"/>
<keyword evidence="1" id="KW-0812">Transmembrane</keyword>
<keyword evidence="3" id="KW-1185">Reference proteome</keyword>
<protein>
    <recommendedName>
        <fullName evidence="4">ATP synthase I chain</fullName>
    </recommendedName>
</protein>
<dbReference type="Proteomes" id="UP000199689">
    <property type="component" value="Unassembled WGS sequence"/>
</dbReference>
<sequence>MKYDQTFARFARRMIRQTAIAAGIFAMAGTMYWNWQVGAGVVAGGLFQILFLSFLLAKEQQWERQEKDPVFISQRLSLFAMCRLVLQILTCVAVVFTPLNIFGYLVGLLTLTLMTLVDRVVKLIKE</sequence>
<gene>
    <name evidence="2" type="ORF">SAMN02910343_00941</name>
</gene>
<dbReference type="AlphaFoldDB" id="A0A1G5VXS2"/>
<proteinExistence type="predicted"/>
<organism evidence="2 3">
    <name type="scientific">Allisonella histaminiformans</name>
    <dbReference type="NCBI Taxonomy" id="209880"/>
    <lineage>
        <taxon>Bacteria</taxon>
        <taxon>Bacillati</taxon>
        <taxon>Bacillota</taxon>
        <taxon>Negativicutes</taxon>
        <taxon>Veillonellales</taxon>
        <taxon>Veillonellaceae</taxon>
        <taxon>Allisonella</taxon>
    </lineage>
</organism>
<keyword evidence="1" id="KW-0472">Membrane</keyword>
<reference evidence="2 3" key="1">
    <citation type="submission" date="2016-10" db="EMBL/GenBank/DDBJ databases">
        <authorList>
            <person name="de Groot N.N."/>
        </authorList>
    </citation>
    <scope>NUCLEOTIDE SEQUENCE [LARGE SCALE GENOMIC DNA]</scope>
    <source>
        <strain evidence="2 3">DSM 15230</strain>
    </source>
</reference>
<name>A0A1G5VXS2_9FIRM</name>
<keyword evidence="1" id="KW-1133">Transmembrane helix</keyword>
<evidence type="ECO:0000313" key="3">
    <source>
        <dbReference type="Proteomes" id="UP000199689"/>
    </source>
</evidence>
<feature type="transmembrane region" description="Helical" evidence="1">
    <location>
        <begin position="14"/>
        <end position="33"/>
    </location>
</feature>
<dbReference type="GeneID" id="87755967"/>
<evidence type="ECO:0000256" key="1">
    <source>
        <dbReference type="SAM" id="Phobius"/>
    </source>
</evidence>
<dbReference type="OrthoDB" id="9919888at2"/>
<dbReference type="RefSeq" id="WP_091364384.1">
    <property type="nucleotide sequence ID" value="NZ_CAUWGZ010000006.1"/>
</dbReference>
<feature type="transmembrane region" description="Helical" evidence="1">
    <location>
        <begin position="78"/>
        <end position="96"/>
    </location>
</feature>
<feature type="transmembrane region" description="Helical" evidence="1">
    <location>
        <begin position="39"/>
        <end position="57"/>
    </location>
</feature>
<evidence type="ECO:0000313" key="2">
    <source>
        <dbReference type="EMBL" id="SDA50087.1"/>
    </source>
</evidence>
<dbReference type="EMBL" id="FMXA01000010">
    <property type="protein sequence ID" value="SDA50087.1"/>
    <property type="molecule type" value="Genomic_DNA"/>
</dbReference>